<feature type="region of interest" description="Disordered" evidence="1">
    <location>
        <begin position="79"/>
        <end position="108"/>
    </location>
</feature>
<gene>
    <name evidence="2" type="ORF">RUM43_000006</name>
</gene>
<protein>
    <submittedName>
        <fullName evidence="2">Uncharacterized protein</fullName>
    </submittedName>
</protein>
<name>A0AAN8SBS9_POLSC</name>
<dbReference type="EMBL" id="JAWJWE010000001">
    <property type="protein sequence ID" value="KAK6643743.1"/>
    <property type="molecule type" value="Genomic_DNA"/>
</dbReference>
<evidence type="ECO:0000313" key="3">
    <source>
        <dbReference type="Proteomes" id="UP001372834"/>
    </source>
</evidence>
<organism evidence="2 3">
    <name type="scientific">Polyplax serrata</name>
    <name type="common">Common mouse louse</name>
    <dbReference type="NCBI Taxonomy" id="468196"/>
    <lineage>
        <taxon>Eukaryota</taxon>
        <taxon>Metazoa</taxon>
        <taxon>Ecdysozoa</taxon>
        <taxon>Arthropoda</taxon>
        <taxon>Hexapoda</taxon>
        <taxon>Insecta</taxon>
        <taxon>Pterygota</taxon>
        <taxon>Neoptera</taxon>
        <taxon>Paraneoptera</taxon>
        <taxon>Psocodea</taxon>
        <taxon>Troctomorpha</taxon>
        <taxon>Phthiraptera</taxon>
        <taxon>Anoplura</taxon>
        <taxon>Polyplacidae</taxon>
        <taxon>Polyplax</taxon>
    </lineage>
</organism>
<dbReference type="Proteomes" id="UP001372834">
    <property type="component" value="Unassembled WGS sequence"/>
</dbReference>
<accession>A0AAN8SBS9</accession>
<comment type="caution">
    <text evidence="2">The sequence shown here is derived from an EMBL/GenBank/DDBJ whole genome shotgun (WGS) entry which is preliminary data.</text>
</comment>
<reference evidence="2 3" key="1">
    <citation type="submission" date="2023-10" db="EMBL/GenBank/DDBJ databases">
        <title>Genomes of two closely related lineages of the louse Polyplax serrata with different host specificities.</title>
        <authorList>
            <person name="Martinu J."/>
            <person name="Tarabai H."/>
            <person name="Stefka J."/>
            <person name="Hypsa V."/>
        </authorList>
    </citation>
    <scope>NUCLEOTIDE SEQUENCE [LARGE SCALE GENOMIC DNA]</scope>
    <source>
        <strain evidence="2">HR10_N</strain>
    </source>
</reference>
<dbReference type="AlphaFoldDB" id="A0AAN8SBS9"/>
<evidence type="ECO:0000313" key="2">
    <source>
        <dbReference type="EMBL" id="KAK6643743.1"/>
    </source>
</evidence>
<evidence type="ECO:0000256" key="1">
    <source>
        <dbReference type="SAM" id="MobiDB-lite"/>
    </source>
</evidence>
<sequence>MERSWCEIVPDFELVAIRASLARRAHRWTKAKEKRDRHPNGTDILDSESDVVSVTSDKGLMIDIPLLLVLLDAERKDSQQSGSNTMSTPSCLEGILPESSSSNSSNDVAHPISQRVKAMDNLRKIFWDATAIRASREGDPREYLTTPERFTSMNSLAKTGLNCTFEVEFNIEDQDPNKDNRPESSYDASPEAAANPPPHQRFISHLRLVGKSFPGTGQTFGGRR</sequence>
<proteinExistence type="predicted"/>
<feature type="region of interest" description="Disordered" evidence="1">
    <location>
        <begin position="171"/>
        <end position="201"/>
    </location>
</feature>
<feature type="compositionally biased region" description="Polar residues" evidence="1">
    <location>
        <begin position="79"/>
        <end position="90"/>
    </location>
</feature>
<feature type="compositionally biased region" description="Basic and acidic residues" evidence="1">
    <location>
        <begin position="175"/>
        <end position="184"/>
    </location>
</feature>